<sequence>MTQHGEISDYLSVHQLTKKFGKFTALDDISFSTKLGEFLCVLGPSGCGKTTVLRAIAGLEKPTSGTIVVEGRDVTQLPVSRRNVGIVFQSYALFPNLTAEDNIAYGLKQRSKKAKGVEGRVTELLETVGLSGMGNKYPAQLSGGQQQRVALARAMAISPHLLLLDEPLSALDAKVRIRLRSEIRQLQKRLGVTTIMVTHDQEEALTMADRILIIDRGKLVQMGTPGEVYDKPATPFVASFIGSMNFITKVRKMEDGIFGVGEHRLKISNGRGARRVQNGEPVMIGVRPEDVMIQADGGDGINTLNTLVSAIEYRGSLFRLSLNLPISGNDYTTIDADVPSEKVRRLGLQENMHLPIHLPVDRIRVYAA</sequence>
<dbReference type="RefSeq" id="WP_080802774.1">
    <property type="nucleotide sequence ID" value="NZ_LT828543.1"/>
</dbReference>
<dbReference type="Gene3D" id="3.40.50.300">
    <property type="entry name" value="P-loop containing nucleotide triphosphate hydrolases"/>
    <property type="match status" value="1"/>
</dbReference>
<keyword evidence="1" id="KW-0813">Transport</keyword>
<dbReference type="PROSITE" id="PS50893">
    <property type="entry name" value="ABC_TRANSPORTER_2"/>
    <property type="match status" value="1"/>
</dbReference>
<dbReference type="PANTHER" id="PTHR42781">
    <property type="entry name" value="SPERMIDINE/PUTRESCINE IMPORT ATP-BINDING PROTEIN POTA"/>
    <property type="match status" value="1"/>
</dbReference>
<keyword evidence="10" id="KW-1185">Reference proteome</keyword>
<dbReference type="GO" id="GO:0016887">
    <property type="term" value="F:ATP hydrolysis activity"/>
    <property type="evidence" value="ECO:0007669"/>
    <property type="project" value="InterPro"/>
</dbReference>
<evidence type="ECO:0000256" key="3">
    <source>
        <dbReference type="ARBA" id="ARBA00022519"/>
    </source>
</evidence>
<evidence type="ECO:0000256" key="7">
    <source>
        <dbReference type="ARBA" id="ARBA00023136"/>
    </source>
</evidence>
<keyword evidence="4" id="KW-0547">Nucleotide-binding</keyword>
<evidence type="ECO:0000256" key="6">
    <source>
        <dbReference type="ARBA" id="ARBA00022967"/>
    </source>
</evidence>
<dbReference type="GO" id="GO:0005524">
    <property type="term" value="F:ATP binding"/>
    <property type="evidence" value="ECO:0007669"/>
    <property type="project" value="UniProtKB-KW"/>
</dbReference>
<dbReference type="Pfam" id="PF00005">
    <property type="entry name" value="ABC_tran"/>
    <property type="match status" value="1"/>
</dbReference>
<dbReference type="GO" id="GO:0015697">
    <property type="term" value="P:quaternary ammonium group transport"/>
    <property type="evidence" value="ECO:0007669"/>
    <property type="project" value="UniProtKB-ARBA"/>
</dbReference>
<keyword evidence="7" id="KW-0472">Membrane</keyword>
<dbReference type="OrthoDB" id="9809450at2"/>
<dbReference type="SMART" id="SM00382">
    <property type="entry name" value="AAA"/>
    <property type="match status" value="1"/>
</dbReference>
<dbReference type="InterPro" id="IPR017871">
    <property type="entry name" value="ABC_transporter-like_CS"/>
</dbReference>
<organism evidence="9 10">
    <name type="scientific">Desulfamplus magnetovallimortis</name>
    <dbReference type="NCBI Taxonomy" id="1246637"/>
    <lineage>
        <taxon>Bacteria</taxon>
        <taxon>Pseudomonadati</taxon>
        <taxon>Thermodesulfobacteriota</taxon>
        <taxon>Desulfobacteria</taxon>
        <taxon>Desulfobacterales</taxon>
        <taxon>Desulfobacteraceae</taxon>
        <taxon>Desulfamplus</taxon>
    </lineage>
</organism>
<keyword evidence="5 9" id="KW-0067">ATP-binding</keyword>
<dbReference type="PROSITE" id="PS00211">
    <property type="entry name" value="ABC_TRANSPORTER_1"/>
    <property type="match status" value="1"/>
</dbReference>
<feature type="domain" description="ABC transporter" evidence="8">
    <location>
        <begin position="11"/>
        <end position="241"/>
    </location>
</feature>
<keyword evidence="6" id="KW-1278">Translocase</keyword>
<dbReference type="InterPro" id="IPR008995">
    <property type="entry name" value="Mo/tungstate-bd_C_term_dom"/>
</dbReference>
<evidence type="ECO:0000256" key="1">
    <source>
        <dbReference type="ARBA" id="ARBA00022448"/>
    </source>
</evidence>
<dbReference type="InterPro" id="IPR050093">
    <property type="entry name" value="ABC_SmlMolc_Importer"/>
</dbReference>
<keyword evidence="3" id="KW-0997">Cell inner membrane</keyword>
<gene>
    <name evidence="9" type="primary">cysA</name>
    <name evidence="9" type="ORF">MTBBW1_820011</name>
</gene>
<dbReference type="InterPro" id="IPR003593">
    <property type="entry name" value="AAA+_ATPase"/>
</dbReference>
<dbReference type="InterPro" id="IPR003439">
    <property type="entry name" value="ABC_transporter-like_ATP-bd"/>
</dbReference>
<dbReference type="InterPro" id="IPR027417">
    <property type="entry name" value="P-loop_NTPase"/>
</dbReference>
<dbReference type="AlphaFoldDB" id="A0A1W1HKC4"/>
<evidence type="ECO:0000256" key="5">
    <source>
        <dbReference type="ARBA" id="ARBA00022840"/>
    </source>
</evidence>
<dbReference type="EMBL" id="FWEV01000328">
    <property type="protein sequence ID" value="SLM32919.1"/>
    <property type="molecule type" value="Genomic_DNA"/>
</dbReference>
<dbReference type="STRING" id="1246637.MTBBW1_820011"/>
<dbReference type="NCBIfam" id="TIGR03265">
    <property type="entry name" value="PhnT2"/>
    <property type="match status" value="1"/>
</dbReference>
<dbReference type="Proteomes" id="UP000191931">
    <property type="component" value="Unassembled WGS sequence"/>
</dbReference>
<keyword evidence="2" id="KW-1003">Cell membrane</keyword>
<dbReference type="EC" id="3.6.3.25" evidence="9"/>
<proteinExistence type="predicted"/>
<evidence type="ECO:0000313" key="9">
    <source>
        <dbReference type="EMBL" id="SLM32919.1"/>
    </source>
</evidence>
<evidence type="ECO:0000259" key="8">
    <source>
        <dbReference type="PROSITE" id="PS50893"/>
    </source>
</evidence>
<dbReference type="FunFam" id="3.40.50.300:FF:000425">
    <property type="entry name" value="Probable ABC transporter, ATP-binding subunit"/>
    <property type="match status" value="1"/>
</dbReference>
<reference evidence="9 10" key="1">
    <citation type="submission" date="2017-03" db="EMBL/GenBank/DDBJ databases">
        <authorList>
            <person name="Afonso C.L."/>
            <person name="Miller P.J."/>
            <person name="Scott M.A."/>
            <person name="Spackman E."/>
            <person name="Goraichik I."/>
            <person name="Dimitrov K.M."/>
            <person name="Suarez D.L."/>
            <person name="Swayne D.E."/>
        </authorList>
    </citation>
    <scope>NUCLEOTIDE SEQUENCE [LARGE SCALE GENOMIC DNA]</scope>
    <source>
        <strain evidence="9">PRJEB14757</strain>
    </source>
</reference>
<evidence type="ECO:0000256" key="2">
    <source>
        <dbReference type="ARBA" id="ARBA00022475"/>
    </source>
</evidence>
<dbReference type="Gene3D" id="2.40.50.100">
    <property type="match status" value="1"/>
</dbReference>
<evidence type="ECO:0000256" key="4">
    <source>
        <dbReference type="ARBA" id="ARBA00022741"/>
    </source>
</evidence>
<name>A0A1W1HKC4_9BACT</name>
<dbReference type="PANTHER" id="PTHR42781:SF5">
    <property type="entry name" value="PUTRESCINE TRANSPORT ATP-BINDING PROTEIN POTG"/>
    <property type="match status" value="1"/>
</dbReference>
<dbReference type="InterPro" id="IPR017666">
    <property type="entry name" value="AminoethylPonate_ABC_PhnT2"/>
</dbReference>
<evidence type="ECO:0000313" key="10">
    <source>
        <dbReference type="Proteomes" id="UP000191931"/>
    </source>
</evidence>
<keyword evidence="9" id="KW-0378">Hydrolase</keyword>
<dbReference type="SUPFAM" id="SSF52540">
    <property type="entry name" value="P-loop containing nucleoside triphosphate hydrolases"/>
    <property type="match status" value="1"/>
</dbReference>
<accession>A0A1W1HKC4</accession>
<dbReference type="SUPFAM" id="SSF50331">
    <property type="entry name" value="MOP-like"/>
    <property type="match status" value="1"/>
</dbReference>
<protein>
    <submittedName>
        <fullName evidence="9">Sulfate/thiosulfate import ATP-binding protein CysA 2</fullName>
        <ecNumber evidence="9">3.6.3.25</ecNumber>
    </submittedName>
</protein>